<dbReference type="SUPFAM" id="SSF48498">
    <property type="entry name" value="Tetracyclin repressor-like, C-terminal domain"/>
    <property type="match status" value="1"/>
</dbReference>
<feature type="domain" description="HTH tetR-type" evidence="3">
    <location>
        <begin position="5"/>
        <end position="65"/>
    </location>
</feature>
<dbReference type="InterPro" id="IPR009057">
    <property type="entry name" value="Homeodomain-like_sf"/>
</dbReference>
<gene>
    <name evidence="4" type="ORF">P8V03_13640</name>
</gene>
<dbReference type="PANTHER" id="PTHR43479:SF11">
    <property type="entry name" value="ACREF_ENVCD OPERON REPRESSOR-RELATED"/>
    <property type="match status" value="1"/>
</dbReference>
<proteinExistence type="predicted"/>
<dbReference type="Proteomes" id="UP001281656">
    <property type="component" value="Unassembled WGS sequence"/>
</dbReference>
<comment type="caution">
    <text evidence="4">The sequence shown here is derived from an EMBL/GenBank/DDBJ whole genome shotgun (WGS) entry which is preliminary data.</text>
</comment>
<sequence>MSVEIDTLSKIKLTALKLFNERGYFETTTRDIASEVGIKSSSLYFYFKSKEEIFSTLHREARALFEKKTYSCLENPLDDDVSNQLYNLFCVSMDFFIENNEYSKFLFRYFIYEAHGVQQKAGTKLEDWVDIFSSYIIGLFNKGLQNKLFRKLTPDSLVKTFYRNLNGYIYELIASNKIPSKDEVNEAWEIYWNGIKA</sequence>
<evidence type="ECO:0000313" key="5">
    <source>
        <dbReference type="Proteomes" id="UP001281656"/>
    </source>
</evidence>
<dbReference type="RefSeq" id="WP_261669845.1">
    <property type="nucleotide sequence ID" value="NZ_JARUJP010000016.1"/>
</dbReference>
<reference evidence="4 5" key="1">
    <citation type="submission" date="2023-04" db="EMBL/GenBank/DDBJ databases">
        <title>Clostridium tannerae sp. nov., isolated from the fecal material of an alpaca.</title>
        <authorList>
            <person name="Miller S."/>
            <person name="Hendry M."/>
            <person name="King J."/>
            <person name="Sankaranarayanan K."/>
            <person name="Lawson P.A."/>
        </authorList>
    </citation>
    <scope>NUCLEOTIDE SEQUENCE [LARGE SCALE GENOMIC DNA]</scope>
    <source>
        <strain evidence="4 5">A1-XYC3</strain>
    </source>
</reference>
<name>A0ABU4JW85_9CLOT</name>
<dbReference type="InterPro" id="IPR036271">
    <property type="entry name" value="Tet_transcr_reg_TetR-rel_C_sf"/>
</dbReference>
<feature type="DNA-binding region" description="H-T-H motif" evidence="2">
    <location>
        <begin position="28"/>
        <end position="47"/>
    </location>
</feature>
<accession>A0ABU4JW85</accession>
<dbReference type="InterPro" id="IPR050624">
    <property type="entry name" value="HTH-type_Tx_Regulator"/>
</dbReference>
<dbReference type="SUPFAM" id="SSF46689">
    <property type="entry name" value="Homeodomain-like"/>
    <property type="match status" value="1"/>
</dbReference>
<organism evidence="4 5">
    <name type="scientific">Clostridium tanneri</name>
    <dbReference type="NCBI Taxonomy" id="3037988"/>
    <lineage>
        <taxon>Bacteria</taxon>
        <taxon>Bacillati</taxon>
        <taxon>Bacillota</taxon>
        <taxon>Clostridia</taxon>
        <taxon>Eubacteriales</taxon>
        <taxon>Clostridiaceae</taxon>
        <taxon>Clostridium</taxon>
    </lineage>
</organism>
<protein>
    <submittedName>
        <fullName evidence="4">TetR/AcrR family transcriptional regulator</fullName>
    </submittedName>
</protein>
<dbReference type="Pfam" id="PF00440">
    <property type="entry name" value="TetR_N"/>
    <property type="match status" value="1"/>
</dbReference>
<dbReference type="PRINTS" id="PR00455">
    <property type="entry name" value="HTHTETR"/>
</dbReference>
<evidence type="ECO:0000259" key="3">
    <source>
        <dbReference type="PROSITE" id="PS50977"/>
    </source>
</evidence>
<evidence type="ECO:0000256" key="2">
    <source>
        <dbReference type="PROSITE-ProRule" id="PRU00335"/>
    </source>
</evidence>
<keyword evidence="1 2" id="KW-0238">DNA-binding</keyword>
<dbReference type="EMBL" id="JARUJP010000016">
    <property type="protein sequence ID" value="MDW8802193.1"/>
    <property type="molecule type" value="Genomic_DNA"/>
</dbReference>
<dbReference type="PANTHER" id="PTHR43479">
    <property type="entry name" value="ACREF/ENVCD OPERON REPRESSOR-RELATED"/>
    <property type="match status" value="1"/>
</dbReference>
<dbReference type="InterPro" id="IPR001647">
    <property type="entry name" value="HTH_TetR"/>
</dbReference>
<evidence type="ECO:0000313" key="4">
    <source>
        <dbReference type="EMBL" id="MDW8802193.1"/>
    </source>
</evidence>
<dbReference type="Gene3D" id="1.10.357.10">
    <property type="entry name" value="Tetracycline Repressor, domain 2"/>
    <property type="match status" value="1"/>
</dbReference>
<evidence type="ECO:0000256" key="1">
    <source>
        <dbReference type="ARBA" id="ARBA00023125"/>
    </source>
</evidence>
<dbReference type="PROSITE" id="PS50977">
    <property type="entry name" value="HTH_TETR_2"/>
    <property type="match status" value="1"/>
</dbReference>
<keyword evidence="5" id="KW-1185">Reference proteome</keyword>